<dbReference type="PANTHER" id="PTHR46481">
    <property type="entry name" value="ZINC FINGER BED DOMAIN-CONTAINING PROTEIN 4"/>
    <property type="match status" value="1"/>
</dbReference>
<feature type="domain" description="HAT C-terminal dimerisation" evidence="7">
    <location>
        <begin position="667"/>
        <end position="736"/>
    </location>
</feature>
<dbReference type="Pfam" id="PF05699">
    <property type="entry name" value="Dimer_Tnp_hAT"/>
    <property type="match status" value="1"/>
</dbReference>
<keyword evidence="5" id="KW-0539">Nucleus</keyword>
<feature type="region of interest" description="Disordered" evidence="6">
    <location>
        <begin position="55"/>
        <end position="78"/>
    </location>
</feature>
<comment type="subcellular location">
    <subcellularLocation>
        <location evidence="1">Nucleus</location>
    </subcellularLocation>
</comment>
<dbReference type="InterPro" id="IPR008906">
    <property type="entry name" value="HATC_C_dom"/>
</dbReference>
<dbReference type="SUPFAM" id="SSF53098">
    <property type="entry name" value="Ribonuclease H-like"/>
    <property type="match status" value="1"/>
</dbReference>
<feature type="region of interest" description="Disordered" evidence="6">
    <location>
        <begin position="600"/>
        <end position="626"/>
    </location>
</feature>
<evidence type="ECO:0000256" key="6">
    <source>
        <dbReference type="SAM" id="MobiDB-lite"/>
    </source>
</evidence>
<keyword evidence="9" id="KW-1185">Reference proteome</keyword>
<organism evidence="8 9">
    <name type="scientific">Aedes albopictus</name>
    <name type="common">Asian tiger mosquito</name>
    <name type="synonym">Stegomyia albopicta</name>
    <dbReference type="NCBI Taxonomy" id="7160"/>
    <lineage>
        <taxon>Eukaryota</taxon>
        <taxon>Metazoa</taxon>
        <taxon>Ecdysozoa</taxon>
        <taxon>Arthropoda</taxon>
        <taxon>Hexapoda</taxon>
        <taxon>Insecta</taxon>
        <taxon>Pterygota</taxon>
        <taxon>Neoptera</taxon>
        <taxon>Endopterygota</taxon>
        <taxon>Diptera</taxon>
        <taxon>Nematocera</taxon>
        <taxon>Culicoidea</taxon>
        <taxon>Culicidae</taxon>
        <taxon>Culicinae</taxon>
        <taxon>Aedini</taxon>
        <taxon>Aedes</taxon>
        <taxon>Stegomyia</taxon>
    </lineage>
</organism>
<dbReference type="InterPro" id="IPR012337">
    <property type="entry name" value="RNaseH-like_sf"/>
</dbReference>
<name>A0ABM1YEB0_AEDAL</name>
<evidence type="ECO:0000256" key="5">
    <source>
        <dbReference type="ARBA" id="ARBA00023242"/>
    </source>
</evidence>
<protein>
    <recommendedName>
        <fullName evidence="7">HAT C-terminal dimerisation domain-containing protein</fullName>
    </recommendedName>
</protein>
<evidence type="ECO:0000313" key="9">
    <source>
        <dbReference type="Proteomes" id="UP000069940"/>
    </source>
</evidence>
<keyword evidence="4" id="KW-0862">Zinc</keyword>
<evidence type="ECO:0000256" key="4">
    <source>
        <dbReference type="ARBA" id="ARBA00022833"/>
    </source>
</evidence>
<dbReference type="Proteomes" id="UP000069940">
    <property type="component" value="Unassembled WGS sequence"/>
</dbReference>
<feature type="compositionally biased region" description="Polar residues" evidence="6">
    <location>
        <begin position="612"/>
        <end position="626"/>
    </location>
</feature>
<keyword evidence="3" id="KW-0863">Zinc-finger</keyword>
<dbReference type="EnsemblMetazoa" id="AALFPA23_008377.R11306">
    <property type="protein sequence ID" value="AALFPA23_008377.P11306"/>
    <property type="gene ID" value="AALFPA23_008377"/>
</dbReference>
<dbReference type="InterPro" id="IPR052035">
    <property type="entry name" value="ZnF_BED_domain_contain"/>
</dbReference>
<evidence type="ECO:0000313" key="8">
    <source>
        <dbReference type="EnsemblMetazoa" id="AALFPA23_008377.P11306"/>
    </source>
</evidence>
<dbReference type="GeneID" id="115266117"/>
<reference evidence="9" key="1">
    <citation type="journal article" date="2015" name="Proc. Natl. Acad. Sci. U.S.A.">
        <title>Genome sequence of the Asian Tiger mosquito, Aedes albopictus, reveals insights into its biology, genetics, and evolution.</title>
        <authorList>
            <person name="Chen X.G."/>
            <person name="Jiang X."/>
            <person name="Gu J."/>
            <person name="Xu M."/>
            <person name="Wu Y."/>
            <person name="Deng Y."/>
            <person name="Zhang C."/>
            <person name="Bonizzoni M."/>
            <person name="Dermauw W."/>
            <person name="Vontas J."/>
            <person name="Armbruster P."/>
            <person name="Huang X."/>
            <person name="Yang Y."/>
            <person name="Zhang H."/>
            <person name="He W."/>
            <person name="Peng H."/>
            <person name="Liu Y."/>
            <person name="Wu K."/>
            <person name="Chen J."/>
            <person name="Lirakis M."/>
            <person name="Topalis P."/>
            <person name="Van Leeuwen T."/>
            <person name="Hall A.B."/>
            <person name="Jiang X."/>
            <person name="Thorpe C."/>
            <person name="Mueller R.L."/>
            <person name="Sun C."/>
            <person name="Waterhouse R.M."/>
            <person name="Yan G."/>
            <person name="Tu Z.J."/>
            <person name="Fang X."/>
            <person name="James A.A."/>
        </authorList>
    </citation>
    <scope>NUCLEOTIDE SEQUENCE [LARGE SCALE GENOMIC DNA]</scope>
    <source>
        <strain evidence="9">Foshan</strain>
    </source>
</reference>
<evidence type="ECO:0000259" key="7">
    <source>
        <dbReference type="Pfam" id="PF05699"/>
    </source>
</evidence>
<evidence type="ECO:0000256" key="3">
    <source>
        <dbReference type="ARBA" id="ARBA00022771"/>
    </source>
</evidence>
<accession>A0ABM1YEB0</accession>
<keyword evidence="2" id="KW-0479">Metal-binding</keyword>
<evidence type="ECO:0000256" key="2">
    <source>
        <dbReference type="ARBA" id="ARBA00022723"/>
    </source>
</evidence>
<sequence length="763" mass="86803">MKTKTNILSVHRSIHDVFAIDAFEMLPQKNQTRHLSKCVVFWLIGFRFSENSLNSGKMSEENGKQSVSDNPARKENHPGVVATEPYVTPKKVDNRKRSYDGRGSKIAIVKSCTQELLLNGESVTRCILEDGCDYIQKVFRQSNFERHFRLCHPVAFDVLGIGPPSEKSSSPNTEPAISIRMTVQRLLGGIVKLVTVHGLPFEAMEWEGFTEVVGPLLKAYNLTINRHNITAKAAEGVNWMISQEVNGRMISLKMDIVSKMYRSMLGINCQYINNSGVVTKRNLGIIELHNRHTSQNLKEELHKVLKSFAVNVGQLTAITIDNASNMVKLVKLMSDESGSTSELYDSENEEVNSVNEVEADDFEGLEHDSPEKPAVQEWVRVLEDFAPDESITAVRCGAHTTQLVVHDVCKQIEHKDALKEIRKTVKKFRCTEYKAFFDISEGAAYPSLPNETRWNSDYKMQQKLSQERIFFEKLGKQYPDLDLSNHWDFIEEYVTAFEALYHCTIAVQKLDTTLSDFFIECIRAYGRIWEIDETNRFKQQLITAMENRQQKLFCNRVFRTAVYFDPRLNFNGSSLLSQAQKEDAVRFCLQMWTRIKSETKCSENGSDENDSAIANTKNTPTTDSPSCSKFSLNHYLTRTIGSGSPQTVQLTSLEQRIRAVQYQKRIDADAPFSTIQYWAAKRFEDPQVWEIAKVVLGVPGTQCSIERDFNLFNLTLTKSRSKLSSKSLQDILTVRTNKNLVKPGLAYMLAKDKQTLEELTTAT</sequence>
<dbReference type="PANTHER" id="PTHR46481:SF10">
    <property type="entry name" value="ZINC FINGER BED DOMAIN-CONTAINING PROTEIN 39"/>
    <property type="match status" value="1"/>
</dbReference>
<evidence type="ECO:0000256" key="1">
    <source>
        <dbReference type="ARBA" id="ARBA00004123"/>
    </source>
</evidence>
<dbReference type="RefSeq" id="XP_029727947.1">
    <property type="nucleotide sequence ID" value="XM_029872087.2"/>
</dbReference>
<proteinExistence type="predicted"/>
<reference evidence="8" key="2">
    <citation type="submission" date="2025-05" db="UniProtKB">
        <authorList>
            <consortium name="EnsemblMetazoa"/>
        </authorList>
    </citation>
    <scope>IDENTIFICATION</scope>
    <source>
        <strain evidence="8">Foshan</strain>
    </source>
</reference>